<dbReference type="PANTHER" id="PTHR14614:SF132">
    <property type="entry name" value="PROTEIN-LYSINE METHYLTRANSFERASE C42C1.13"/>
    <property type="match status" value="1"/>
</dbReference>
<organism evidence="2 3">
    <name type="scientific">Protea cynaroides</name>
    <dbReference type="NCBI Taxonomy" id="273540"/>
    <lineage>
        <taxon>Eukaryota</taxon>
        <taxon>Viridiplantae</taxon>
        <taxon>Streptophyta</taxon>
        <taxon>Embryophyta</taxon>
        <taxon>Tracheophyta</taxon>
        <taxon>Spermatophyta</taxon>
        <taxon>Magnoliopsida</taxon>
        <taxon>Proteales</taxon>
        <taxon>Proteaceae</taxon>
        <taxon>Protea</taxon>
    </lineage>
</organism>
<dbReference type="PANTHER" id="PTHR14614">
    <property type="entry name" value="HEPATOCELLULAR CARCINOMA-ASSOCIATED ANTIGEN"/>
    <property type="match status" value="1"/>
</dbReference>
<protein>
    <submittedName>
        <fullName evidence="2">Uncharacterized protein</fullName>
    </submittedName>
</protein>
<dbReference type="Proteomes" id="UP001141806">
    <property type="component" value="Unassembled WGS sequence"/>
</dbReference>
<accession>A0A9Q0QWL6</accession>
<evidence type="ECO:0000313" key="2">
    <source>
        <dbReference type="EMBL" id="KAJ4974430.1"/>
    </source>
</evidence>
<name>A0A9Q0QWL6_9MAGN</name>
<dbReference type="Gene3D" id="3.40.50.150">
    <property type="entry name" value="Vaccinia Virus protein VP39"/>
    <property type="match status" value="1"/>
</dbReference>
<reference evidence="2" key="1">
    <citation type="journal article" date="2023" name="Plant J.">
        <title>The genome of the king protea, Protea cynaroides.</title>
        <authorList>
            <person name="Chang J."/>
            <person name="Duong T.A."/>
            <person name="Schoeman C."/>
            <person name="Ma X."/>
            <person name="Roodt D."/>
            <person name="Barker N."/>
            <person name="Li Z."/>
            <person name="Van de Peer Y."/>
            <person name="Mizrachi E."/>
        </authorList>
    </citation>
    <scope>NUCLEOTIDE SEQUENCE</scope>
    <source>
        <tissue evidence="2">Young leaves</tissue>
    </source>
</reference>
<dbReference type="InterPro" id="IPR019410">
    <property type="entry name" value="Methyltransf_16"/>
</dbReference>
<dbReference type="Pfam" id="PF10294">
    <property type="entry name" value="Methyltransf_16"/>
    <property type="match status" value="1"/>
</dbReference>
<proteinExistence type="predicted"/>
<feature type="region of interest" description="Disordered" evidence="1">
    <location>
        <begin position="25"/>
        <end position="51"/>
    </location>
</feature>
<sequence>MDIESEEEDDVNFMTILQGDVLEVEEERKEAPTVGEETDAQEEPQQQHHLDSIKSSVVIRQIPSEGIPFKLWPAAKCLVTLLDRYRLQPSNSPLTLILSAFFNVGQHSPLRILELGSGTGLVGITAAATLGANVTLTDLPHVVANLQFNVDANCNTFTLNGGSINVATLRWGETEDMKSTGHEFDLLLASDVVYHDHLFDPLLKTLQFYLRNNTVFVMAHLRRWKKKDSIFFKKARKLFNIDMIHSDPPSPGSRIGVAVYRFVKKCKDGNNSQS</sequence>
<dbReference type="SUPFAM" id="SSF53335">
    <property type="entry name" value="S-adenosyl-L-methionine-dependent methyltransferases"/>
    <property type="match status" value="1"/>
</dbReference>
<dbReference type="OrthoDB" id="413520at2759"/>
<dbReference type="CDD" id="cd02440">
    <property type="entry name" value="AdoMet_MTases"/>
    <property type="match status" value="1"/>
</dbReference>
<evidence type="ECO:0000313" key="3">
    <source>
        <dbReference type="Proteomes" id="UP001141806"/>
    </source>
</evidence>
<dbReference type="InterPro" id="IPR029063">
    <property type="entry name" value="SAM-dependent_MTases_sf"/>
</dbReference>
<keyword evidence="3" id="KW-1185">Reference proteome</keyword>
<gene>
    <name evidence="2" type="ORF">NE237_007604</name>
</gene>
<comment type="caution">
    <text evidence="2">The sequence shown here is derived from an EMBL/GenBank/DDBJ whole genome shotgun (WGS) entry which is preliminary data.</text>
</comment>
<dbReference type="EMBL" id="JAMYWD010000004">
    <property type="protein sequence ID" value="KAJ4974430.1"/>
    <property type="molecule type" value="Genomic_DNA"/>
</dbReference>
<dbReference type="AlphaFoldDB" id="A0A9Q0QWL6"/>
<evidence type="ECO:0000256" key="1">
    <source>
        <dbReference type="SAM" id="MobiDB-lite"/>
    </source>
</evidence>